<keyword evidence="4" id="KW-0539">Nucleus</keyword>
<accession>A0AAV4QPG8</accession>
<dbReference type="Pfam" id="PF18806">
    <property type="entry name" value="Importin_rep_3"/>
    <property type="match status" value="1"/>
</dbReference>
<evidence type="ECO:0000256" key="3">
    <source>
        <dbReference type="ARBA" id="ARBA00022448"/>
    </source>
</evidence>
<comment type="caution">
    <text evidence="5">The sequence shown here is derived from an EMBL/GenBank/DDBJ whole genome shotgun (WGS) entry which is preliminary data.</text>
</comment>
<keyword evidence="3" id="KW-0813">Transport</keyword>
<dbReference type="InterPro" id="IPR011989">
    <property type="entry name" value="ARM-like"/>
</dbReference>
<comment type="similarity">
    <text evidence="2">Belongs to the importin beta family.</text>
</comment>
<dbReference type="Proteomes" id="UP001054837">
    <property type="component" value="Unassembled WGS sequence"/>
</dbReference>
<organism evidence="5 6">
    <name type="scientific">Caerostris darwini</name>
    <dbReference type="NCBI Taxonomy" id="1538125"/>
    <lineage>
        <taxon>Eukaryota</taxon>
        <taxon>Metazoa</taxon>
        <taxon>Ecdysozoa</taxon>
        <taxon>Arthropoda</taxon>
        <taxon>Chelicerata</taxon>
        <taxon>Arachnida</taxon>
        <taxon>Araneae</taxon>
        <taxon>Araneomorphae</taxon>
        <taxon>Entelegynae</taxon>
        <taxon>Araneoidea</taxon>
        <taxon>Araneidae</taxon>
        <taxon>Caerostris</taxon>
    </lineage>
</organism>
<keyword evidence="6" id="KW-1185">Reference proteome</keyword>
<name>A0AAV4QPG8_9ARAC</name>
<evidence type="ECO:0000313" key="5">
    <source>
        <dbReference type="EMBL" id="GIY09438.1"/>
    </source>
</evidence>
<reference evidence="5 6" key="1">
    <citation type="submission" date="2021-06" db="EMBL/GenBank/DDBJ databases">
        <title>Caerostris darwini draft genome.</title>
        <authorList>
            <person name="Kono N."/>
            <person name="Arakawa K."/>
        </authorList>
    </citation>
    <scope>NUCLEOTIDE SEQUENCE [LARGE SCALE GENOMIC DNA]</scope>
</reference>
<proteinExistence type="inferred from homology"/>
<comment type="subcellular location">
    <subcellularLocation>
        <location evidence="1">Nucleus</location>
    </subcellularLocation>
</comment>
<dbReference type="Gene3D" id="1.25.10.10">
    <property type="entry name" value="Leucine-rich Repeat Variant"/>
    <property type="match status" value="1"/>
</dbReference>
<evidence type="ECO:0000313" key="6">
    <source>
        <dbReference type="Proteomes" id="UP001054837"/>
    </source>
</evidence>
<dbReference type="InterPro" id="IPR040520">
    <property type="entry name" value="Importin_rep_3"/>
</dbReference>
<dbReference type="AlphaFoldDB" id="A0AAV4QPG8"/>
<evidence type="ECO:0000256" key="1">
    <source>
        <dbReference type="ARBA" id="ARBA00004123"/>
    </source>
</evidence>
<evidence type="ECO:0000256" key="2">
    <source>
        <dbReference type="ARBA" id="ARBA00007991"/>
    </source>
</evidence>
<dbReference type="EMBL" id="BPLQ01004635">
    <property type="protein sequence ID" value="GIY09438.1"/>
    <property type="molecule type" value="Genomic_DNA"/>
</dbReference>
<sequence>MPPGRRKSLHFHHFVGHEGFPPAVREFYLESSIQLKCLEERFHPTATDLSTVFAEFIMLSRDAPSMLNSVNNQGEMLVNQFLKMIGDDSPRPVVEFMSDILTALRSILIIYVDGCDLFPGKKDFRLPETLNAKKEDFVRTVLT</sequence>
<evidence type="ECO:0000256" key="4">
    <source>
        <dbReference type="ARBA" id="ARBA00023242"/>
    </source>
</evidence>
<gene>
    <name evidence="5" type="ORF">CDAR_605921</name>
</gene>
<protein>
    <submittedName>
        <fullName evidence="5">Uncharacterized protein</fullName>
    </submittedName>
</protein>
<dbReference type="GO" id="GO:0005634">
    <property type="term" value="C:nucleus"/>
    <property type="evidence" value="ECO:0007669"/>
    <property type="project" value="UniProtKB-SubCell"/>
</dbReference>